<dbReference type="OrthoDB" id="9800549at2"/>
<dbReference type="InterPro" id="IPR002121">
    <property type="entry name" value="HRDC_dom"/>
</dbReference>
<comment type="catalytic activity">
    <reaction evidence="6">
        <text>Exonucleolytic cleavage that removes extra residues from the 3'-terminus of tRNA to produce 5'-mononucleotides.</text>
        <dbReference type="EC" id="3.1.13.5"/>
    </reaction>
</comment>
<evidence type="ECO:0000256" key="2">
    <source>
        <dbReference type="ARBA" id="ARBA00022694"/>
    </source>
</evidence>
<evidence type="ECO:0000256" key="5">
    <source>
        <dbReference type="ARBA" id="ARBA00022839"/>
    </source>
</evidence>
<dbReference type="InterPro" id="IPR012337">
    <property type="entry name" value="RNaseH-like_sf"/>
</dbReference>
<evidence type="ECO:0000313" key="9">
    <source>
        <dbReference type="Proteomes" id="UP000293719"/>
    </source>
</evidence>
<dbReference type="NCBIfam" id="TIGR01388">
    <property type="entry name" value="rnd"/>
    <property type="match status" value="1"/>
</dbReference>
<reference evidence="8 9" key="1">
    <citation type="journal article" date="2017" name="Int. J. Syst. Evol. Microbiol.">
        <title>Roseitalea porphyridii gen. nov., sp. nov., isolated from a red alga, and reclassification of Hoeflea suaedae Chung et al. 2013 as Pseudohoeflea suaedae gen. nov., comb. nov.</title>
        <authorList>
            <person name="Hyeon J.W."/>
            <person name="Jeong S.E."/>
            <person name="Baek K."/>
            <person name="Jeon C.O."/>
        </authorList>
    </citation>
    <scope>NUCLEOTIDE SEQUENCE [LARGE SCALE GENOMIC DNA]</scope>
    <source>
        <strain evidence="8 9">MA7-20</strain>
    </source>
</reference>
<dbReference type="Gene3D" id="3.30.420.10">
    <property type="entry name" value="Ribonuclease H-like superfamily/Ribonuclease H"/>
    <property type="match status" value="1"/>
</dbReference>
<dbReference type="SMART" id="SM00474">
    <property type="entry name" value="35EXOc"/>
    <property type="match status" value="1"/>
</dbReference>
<dbReference type="Proteomes" id="UP000293719">
    <property type="component" value="Chromosome"/>
</dbReference>
<dbReference type="GO" id="GO:0008408">
    <property type="term" value="F:3'-5' exonuclease activity"/>
    <property type="evidence" value="ECO:0007669"/>
    <property type="project" value="InterPro"/>
</dbReference>
<dbReference type="InterPro" id="IPR044876">
    <property type="entry name" value="HRDC_dom_sf"/>
</dbReference>
<keyword evidence="1 6" id="KW-0963">Cytoplasm</keyword>
<name>A0A4P6UYY1_9HYPH</name>
<dbReference type="GO" id="GO:0000166">
    <property type="term" value="F:nucleotide binding"/>
    <property type="evidence" value="ECO:0007669"/>
    <property type="project" value="InterPro"/>
</dbReference>
<dbReference type="SMART" id="SM00341">
    <property type="entry name" value="HRDC"/>
    <property type="match status" value="1"/>
</dbReference>
<keyword evidence="4 6" id="KW-0378">Hydrolase</keyword>
<dbReference type="GeneID" id="90766981"/>
<dbReference type="CDD" id="cd06142">
    <property type="entry name" value="RNaseD_exo"/>
    <property type="match status" value="1"/>
</dbReference>
<dbReference type="EC" id="3.1.13.5" evidence="6"/>
<dbReference type="InterPro" id="IPR006292">
    <property type="entry name" value="RNase_D"/>
</dbReference>
<dbReference type="Pfam" id="PF01612">
    <property type="entry name" value="DNA_pol_A_exo1"/>
    <property type="match status" value="1"/>
</dbReference>
<gene>
    <name evidence="6 8" type="primary">rnd</name>
    <name evidence="8" type="ORF">E0E05_06710</name>
</gene>
<dbReference type="GO" id="GO:0033890">
    <property type="term" value="F:ribonuclease D activity"/>
    <property type="evidence" value="ECO:0007669"/>
    <property type="project" value="UniProtKB-UniRule"/>
</dbReference>
<dbReference type="GO" id="GO:0042780">
    <property type="term" value="P:tRNA 3'-end processing"/>
    <property type="evidence" value="ECO:0007669"/>
    <property type="project" value="UniProtKB-UniRule"/>
</dbReference>
<comment type="similarity">
    <text evidence="6">Belongs to the RNase D family.</text>
</comment>
<protein>
    <recommendedName>
        <fullName evidence="6">Ribonuclease D</fullName>
        <shortName evidence="6">RNase D</shortName>
        <ecNumber evidence="6">3.1.13.5</ecNumber>
    </recommendedName>
</protein>
<dbReference type="InterPro" id="IPR036397">
    <property type="entry name" value="RNaseH_sf"/>
</dbReference>
<dbReference type="PANTHER" id="PTHR47649">
    <property type="entry name" value="RIBONUCLEASE D"/>
    <property type="match status" value="1"/>
</dbReference>
<dbReference type="HAMAP" id="MF_01899">
    <property type="entry name" value="RNase_D"/>
    <property type="match status" value="1"/>
</dbReference>
<keyword evidence="2 6" id="KW-0819">tRNA processing</keyword>
<dbReference type="InterPro" id="IPR002562">
    <property type="entry name" value="3'-5'_exonuclease_dom"/>
</dbReference>
<evidence type="ECO:0000256" key="6">
    <source>
        <dbReference type="HAMAP-Rule" id="MF_01899"/>
    </source>
</evidence>
<comment type="function">
    <text evidence="6">Exonuclease involved in the 3' processing of various precursor tRNAs. Initiates hydrolysis at the 3'-terminus of an RNA molecule and releases 5'-mononucleotides.</text>
</comment>
<dbReference type="AlphaFoldDB" id="A0A4P6UYY1"/>
<dbReference type="SUPFAM" id="SSF47819">
    <property type="entry name" value="HRDC-like"/>
    <property type="match status" value="2"/>
</dbReference>
<dbReference type="EMBL" id="CP036532">
    <property type="protein sequence ID" value="QBK30317.1"/>
    <property type="molecule type" value="Genomic_DNA"/>
</dbReference>
<dbReference type="PANTHER" id="PTHR47649:SF1">
    <property type="entry name" value="RIBONUCLEASE D"/>
    <property type="match status" value="1"/>
</dbReference>
<organism evidence="8 9">
    <name type="scientific">Roseitalea porphyridii</name>
    <dbReference type="NCBI Taxonomy" id="1852022"/>
    <lineage>
        <taxon>Bacteria</taxon>
        <taxon>Pseudomonadati</taxon>
        <taxon>Pseudomonadota</taxon>
        <taxon>Alphaproteobacteria</taxon>
        <taxon>Hyphomicrobiales</taxon>
        <taxon>Ahrensiaceae</taxon>
        <taxon>Roseitalea</taxon>
    </lineage>
</organism>
<dbReference type="SUPFAM" id="SSF53098">
    <property type="entry name" value="Ribonuclease H-like"/>
    <property type="match status" value="1"/>
</dbReference>
<keyword evidence="3 6" id="KW-0540">Nuclease</keyword>
<comment type="cofactor">
    <cofactor evidence="6">
        <name>a divalent metal cation</name>
        <dbReference type="ChEBI" id="CHEBI:60240"/>
    </cofactor>
</comment>
<evidence type="ECO:0000256" key="3">
    <source>
        <dbReference type="ARBA" id="ARBA00022722"/>
    </source>
</evidence>
<keyword evidence="9" id="KW-1185">Reference proteome</keyword>
<dbReference type="InterPro" id="IPR051086">
    <property type="entry name" value="RNase_D-like"/>
</dbReference>
<dbReference type="InterPro" id="IPR010997">
    <property type="entry name" value="HRDC-like_sf"/>
</dbReference>
<comment type="subcellular location">
    <subcellularLocation>
        <location evidence="6">Cytoplasm</location>
    </subcellularLocation>
</comment>
<evidence type="ECO:0000259" key="7">
    <source>
        <dbReference type="PROSITE" id="PS50967"/>
    </source>
</evidence>
<evidence type="ECO:0000256" key="4">
    <source>
        <dbReference type="ARBA" id="ARBA00022801"/>
    </source>
</evidence>
<dbReference type="Gene3D" id="1.10.150.80">
    <property type="entry name" value="HRDC domain"/>
    <property type="match status" value="1"/>
</dbReference>
<dbReference type="GO" id="GO:0005737">
    <property type="term" value="C:cytoplasm"/>
    <property type="evidence" value="ECO:0007669"/>
    <property type="project" value="UniProtKB-SubCell"/>
</dbReference>
<evidence type="ECO:0000313" key="8">
    <source>
        <dbReference type="EMBL" id="QBK30317.1"/>
    </source>
</evidence>
<sequence length="396" mass="44152">MSDTHDTVPDPITTTDDLAATCRRMAAHDHVTIDTEFVRETTFWPVLCLVQIASADEAVLIDPMADGIDLAPLFDLLNDESVIKVFHAARQDIEIFHHLSGRIPHPIFDTQVAAMVLGFGDAIAYDQLVKRTTGAHIDKSSRFTDWALRPLSDKQLAYALADVTHLRDVYARLKAMLDERGRAHWVAEEMAVLTSPATYEVHPEEAWRRLKLRVRKPAELAVMQKLAAWRERQARERDVPRNRVLKDDAIYEAAQQRPADQRALSRLRTVHKGMERSATGAAILDAVAQVKAMDKDDLPAVPRPPNAPEGAGAASELLKVLLKLTAEKYNVAQRVIATSDHLDQIAAHGEEADVPAMRGWRRELFGDEALRLLNGEIALGFSERRIASVDLTAARQ</sequence>
<dbReference type="Pfam" id="PF00570">
    <property type="entry name" value="HRDC"/>
    <property type="match status" value="1"/>
</dbReference>
<accession>A0A4P6UYY1</accession>
<evidence type="ECO:0000256" key="1">
    <source>
        <dbReference type="ARBA" id="ARBA00022490"/>
    </source>
</evidence>
<dbReference type="KEGG" id="rpod:E0E05_06710"/>
<feature type="domain" description="HRDC" evidence="7">
    <location>
        <begin position="216"/>
        <end position="297"/>
    </location>
</feature>
<dbReference type="GO" id="GO:0003676">
    <property type="term" value="F:nucleic acid binding"/>
    <property type="evidence" value="ECO:0007669"/>
    <property type="project" value="InterPro"/>
</dbReference>
<dbReference type="PROSITE" id="PS50967">
    <property type="entry name" value="HRDC"/>
    <property type="match status" value="1"/>
</dbReference>
<keyword evidence="5 6" id="KW-0269">Exonuclease</keyword>
<proteinExistence type="inferred from homology"/>
<dbReference type="RefSeq" id="WP_131616017.1">
    <property type="nucleotide sequence ID" value="NZ_CP036532.1"/>
</dbReference>